<dbReference type="GO" id="GO:0006313">
    <property type="term" value="P:DNA transposition"/>
    <property type="evidence" value="ECO:0007669"/>
    <property type="project" value="InterPro"/>
</dbReference>
<organism evidence="2 3">
    <name type="scientific">Desulfolithobacter dissulfuricans</name>
    <dbReference type="NCBI Taxonomy" id="2795293"/>
    <lineage>
        <taxon>Bacteria</taxon>
        <taxon>Pseudomonadati</taxon>
        <taxon>Thermodesulfobacteriota</taxon>
        <taxon>Desulfobulbia</taxon>
        <taxon>Desulfobulbales</taxon>
        <taxon>Desulfobulbaceae</taxon>
        <taxon>Desulfolithobacter</taxon>
    </lineage>
</organism>
<dbReference type="Proteomes" id="UP001063350">
    <property type="component" value="Chromosome"/>
</dbReference>
<dbReference type="PANTHER" id="PTHR33055">
    <property type="entry name" value="TRANSPOSASE FOR INSERTION SEQUENCE ELEMENT IS1111A"/>
    <property type="match status" value="1"/>
</dbReference>
<dbReference type="GO" id="GO:0004803">
    <property type="term" value="F:transposase activity"/>
    <property type="evidence" value="ECO:0007669"/>
    <property type="project" value="InterPro"/>
</dbReference>
<gene>
    <name evidence="2" type="ORF">GF1_06360</name>
</gene>
<evidence type="ECO:0000313" key="3">
    <source>
        <dbReference type="Proteomes" id="UP001063350"/>
    </source>
</evidence>
<proteinExistence type="predicted"/>
<dbReference type="Pfam" id="PF01548">
    <property type="entry name" value="DEDD_Tnp_IS110"/>
    <property type="match status" value="1"/>
</dbReference>
<evidence type="ECO:0000259" key="1">
    <source>
        <dbReference type="Pfam" id="PF01548"/>
    </source>
</evidence>
<evidence type="ECO:0000313" key="2">
    <source>
        <dbReference type="EMBL" id="BCO08260.1"/>
    </source>
</evidence>
<feature type="domain" description="Transposase IS110-like N-terminal" evidence="1">
    <location>
        <begin position="6"/>
        <end position="148"/>
    </location>
</feature>
<name>A0A915XHN6_9BACT</name>
<dbReference type="InterPro" id="IPR002525">
    <property type="entry name" value="Transp_IS110-like_N"/>
</dbReference>
<dbReference type="EMBL" id="AP024233">
    <property type="protein sequence ID" value="BCO08260.1"/>
    <property type="molecule type" value="Genomic_DNA"/>
</dbReference>
<keyword evidence="3" id="KW-1185">Reference proteome</keyword>
<protein>
    <recommendedName>
        <fullName evidence="1">Transposase IS110-like N-terminal domain-containing protein</fullName>
    </recommendedName>
</protein>
<reference evidence="2" key="1">
    <citation type="submission" date="2020-12" db="EMBL/GenBank/DDBJ databases">
        <title>Desulfobium dissulfuricans gen. nov., sp. nov., a novel mesophilic, sulfate-reducing bacterium isolated from a deep-sea hydrothermal vent.</title>
        <authorList>
            <person name="Hashimoto Y."/>
            <person name="Tame A."/>
            <person name="Sawayama S."/>
            <person name="Miyazaki J."/>
            <person name="Takai K."/>
            <person name="Nakagawa S."/>
        </authorList>
    </citation>
    <scope>NUCLEOTIDE SEQUENCE</scope>
    <source>
        <strain evidence="2">GF1</strain>
    </source>
</reference>
<accession>A0A915XHN6</accession>
<dbReference type="PANTHER" id="PTHR33055:SF3">
    <property type="entry name" value="PUTATIVE TRANSPOSASE FOR IS117-RELATED"/>
    <property type="match status" value="1"/>
</dbReference>
<dbReference type="InterPro" id="IPR047650">
    <property type="entry name" value="Transpos_IS110"/>
</dbReference>
<sequence>MGTVTIGMDLGDKNHVLCVLDRNGSVCYEGNIPNTKDDLVKFFTRYKGASVALEAATHSPWISRLLEELGCQVLVGNPRKLRVIWDSDRKNDSRDAMMLARIARFDPDLLYPVNHRGEGAQVDLELLQARDMLVKTRTSLINHVRGSVKAFGARLRSCIFQSIPATDST</sequence>
<dbReference type="KEGG" id="ddu:GF1_06360"/>
<dbReference type="GO" id="GO:0003677">
    <property type="term" value="F:DNA binding"/>
    <property type="evidence" value="ECO:0007669"/>
    <property type="project" value="InterPro"/>
</dbReference>
<dbReference type="AlphaFoldDB" id="A0A915XHN6"/>